<reference evidence="2 3" key="1">
    <citation type="submission" date="2019-06" db="EMBL/GenBank/DDBJ databases">
        <authorList>
            <person name="Palmer J.M."/>
        </authorList>
    </citation>
    <scope>NUCLEOTIDE SEQUENCE [LARGE SCALE GENOMIC DNA]</scope>
    <source>
        <strain evidence="2 3">TWF191</strain>
    </source>
</reference>
<dbReference type="AlphaFoldDB" id="A0A7C8QZ92"/>
<comment type="caution">
    <text evidence="2">The sequence shown here is derived from an EMBL/GenBank/DDBJ whole genome shotgun (WGS) entry which is preliminary data.</text>
</comment>
<feature type="region of interest" description="Disordered" evidence="1">
    <location>
        <begin position="104"/>
        <end position="146"/>
    </location>
</feature>
<accession>A0A7C8QZ92</accession>
<protein>
    <submittedName>
        <fullName evidence="2">Uncharacterized protein</fullName>
    </submittedName>
</protein>
<feature type="compositionally biased region" description="Basic and acidic residues" evidence="1">
    <location>
        <begin position="104"/>
        <end position="132"/>
    </location>
</feature>
<dbReference type="Proteomes" id="UP000483672">
    <property type="component" value="Unassembled WGS sequence"/>
</dbReference>
<gene>
    <name evidence="2" type="ORF">TWF191_000332</name>
</gene>
<dbReference type="GO" id="GO:0004867">
    <property type="term" value="F:serine-type endopeptidase inhibitor activity"/>
    <property type="evidence" value="ECO:0007669"/>
    <property type="project" value="InterPro"/>
</dbReference>
<sequence>MSLPSAAYFILGSYGNYQYSIGRAPAEDKSLNPKQVYLLRPSAVGMTPWVLLRTPRGYVFKIKDAPIGIVDDAVVAILNPNLTHYVVWDLEPVPGEQDRFREFAEEEERYSRPVDGNQRDYDSERNRDDDRQGLFGYGKREKKFCS</sequence>
<dbReference type="Pfam" id="PF16850">
    <property type="entry name" value="Inhibitor_I66"/>
    <property type="match status" value="1"/>
</dbReference>
<organism evidence="2 3">
    <name type="scientific">Orbilia oligospora</name>
    <name type="common">Nematode-trapping fungus</name>
    <name type="synonym">Arthrobotrys oligospora</name>
    <dbReference type="NCBI Taxonomy" id="2813651"/>
    <lineage>
        <taxon>Eukaryota</taxon>
        <taxon>Fungi</taxon>
        <taxon>Dikarya</taxon>
        <taxon>Ascomycota</taxon>
        <taxon>Pezizomycotina</taxon>
        <taxon>Orbiliomycetes</taxon>
        <taxon>Orbiliales</taxon>
        <taxon>Orbiliaceae</taxon>
        <taxon>Orbilia</taxon>
    </lineage>
</organism>
<dbReference type="EMBL" id="WIPF01000010">
    <property type="protein sequence ID" value="KAF3230091.1"/>
    <property type="molecule type" value="Genomic_DNA"/>
</dbReference>
<evidence type="ECO:0000313" key="2">
    <source>
        <dbReference type="EMBL" id="KAF3230091.1"/>
    </source>
</evidence>
<name>A0A7C8QZ92_ORBOL</name>
<proteinExistence type="predicted"/>
<evidence type="ECO:0000313" key="3">
    <source>
        <dbReference type="Proteomes" id="UP000483672"/>
    </source>
</evidence>
<dbReference type="Gene3D" id="2.80.10.50">
    <property type="match status" value="1"/>
</dbReference>
<dbReference type="InterPro" id="IPR031755">
    <property type="entry name" value="Inhibitor_I66"/>
</dbReference>
<evidence type="ECO:0000256" key="1">
    <source>
        <dbReference type="SAM" id="MobiDB-lite"/>
    </source>
</evidence>